<accession>A0A1Y1HNS2</accession>
<dbReference type="AlphaFoldDB" id="A0A1Y1HNS2"/>
<dbReference type="Gene3D" id="3.10.450.50">
    <property type="match status" value="1"/>
</dbReference>
<dbReference type="SUPFAM" id="SSF54427">
    <property type="entry name" value="NTF2-like"/>
    <property type="match status" value="1"/>
</dbReference>
<keyword evidence="2" id="KW-1185">Reference proteome</keyword>
<sequence length="148" mass="16346">MTELFSYLLDKDIPKFQAGFTDDAIHKYAGGPGLPYTGPFKGQDSFVRAQEIYLSVFNATRRSVDLAVSPSTGKVIAQIDAGIIGIETGVEFDEDCFLYITLNDDLLVTRIIENCNSLAEFVALQSKPCAKMIEECAKQHDKKGEKVE</sequence>
<dbReference type="EMBL" id="DF236965">
    <property type="protein sequence ID" value="GAQ78631.1"/>
    <property type="molecule type" value="Genomic_DNA"/>
</dbReference>
<evidence type="ECO:0000313" key="1">
    <source>
        <dbReference type="EMBL" id="GAQ78631.1"/>
    </source>
</evidence>
<gene>
    <name evidence="1" type="ORF">KFL_000160340</name>
</gene>
<evidence type="ECO:0000313" key="2">
    <source>
        <dbReference type="Proteomes" id="UP000054558"/>
    </source>
</evidence>
<dbReference type="InterPro" id="IPR032710">
    <property type="entry name" value="NTF2-like_dom_sf"/>
</dbReference>
<reference evidence="1 2" key="1">
    <citation type="journal article" date="2014" name="Nat. Commun.">
        <title>Klebsormidium flaccidum genome reveals primary factors for plant terrestrial adaptation.</title>
        <authorList>
            <person name="Hori K."/>
            <person name="Maruyama F."/>
            <person name="Fujisawa T."/>
            <person name="Togashi T."/>
            <person name="Yamamoto N."/>
            <person name="Seo M."/>
            <person name="Sato S."/>
            <person name="Yamada T."/>
            <person name="Mori H."/>
            <person name="Tajima N."/>
            <person name="Moriyama T."/>
            <person name="Ikeuchi M."/>
            <person name="Watanabe M."/>
            <person name="Wada H."/>
            <person name="Kobayashi K."/>
            <person name="Saito M."/>
            <person name="Masuda T."/>
            <person name="Sasaki-Sekimoto Y."/>
            <person name="Mashiguchi K."/>
            <person name="Awai K."/>
            <person name="Shimojima M."/>
            <person name="Masuda S."/>
            <person name="Iwai M."/>
            <person name="Nobusawa T."/>
            <person name="Narise T."/>
            <person name="Kondo S."/>
            <person name="Saito H."/>
            <person name="Sato R."/>
            <person name="Murakawa M."/>
            <person name="Ihara Y."/>
            <person name="Oshima-Yamada Y."/>
            <person name="Ohtaka K."/>
            <person name="Satoh M."/>
            <person name="Sonobe K."/>
            <person name="Ishii M."/>
            <person name="Ohtani R."/>
            <person name="Kanamori-Sato M."/>
            <person name="Honoki R."/>
            <person name="Miyazaki D."/>
            <person name="Mochizuki H."/>
            <person name="Umetsu J."/>
            <person name="Higashi K."/>
            <person name="Shibata D."/>
            <person name="Kamiya Y."/>
            <person name="Sato N."/>
            <person name="Nakamura Y."/>
            <person name="Tabata S."/>
            <person name="Ida S."/>
            <person name="Kurokawa K."/>
            <person name="Ohta H."/>
        </authorList>
    </citation>
    <scope>NUCLEOTIDE SEQUENCE [LARGE SCALE GENOMIC DNA]</scope>
    <source>
        <strain evidence="1 2">NIES-2285</strain>
    </source>
</reference>
<organism evidence="1 2">
    <name type="scientific">Klebsormidium nitens</name>
    <name type="common">Green alga</name>
    <name type="synonym">Ulothrix nitens</name>
    <dbReference type="NCBI Taxonomy" id="105231"/>
    <lineage>
        <taxon>Eukaryota</taxon>
        <taxon>Viridiplantae</taxon>
        <taxon>Streptophyta</taxon>
        <taxon>Klebsormidiophyceae</taxon>
        <taxon>Klebsormidiales</taxon>
        <taxon>Klebsormidiaceae</taxon>
        <taxon>Klebsormidium</taxon>
    </lineage>
</organism>
<proteinExistence type="predicted"/>
<name>A0A1Y1HNS2_KLENI</name>
<evidence type="ECO:0008006" key="3">
    <source>
        <dbReference type="Google" id="ProtNLM"/>
    </source>
</evidence>
<protein>
    <recommendedName>
        <fullName evidence="3">SnoaL-like domain-containing protein</fullName>
    </recommendedName>
</protein>
<dbReference type="Proteomes" id="UP000054558">
    <property type="component" value="Unassembled WGS sequence"/>
</dbReference>